<accession>A0A0G4EWP2</accession>
<evidence type="ECO:0000313" key="2">
    <source>
        <dbReference type="Proteomes" id="UP000041254"/>
    </source>
</evidence>
<dbReference type="InParanoid" id="A0A0G4EWP2"/>
<dbReference type="Proteomes" id="UP000041254">
    <property type="component" value="Unassembled WGS sequence"/>
</dbReference>
<dbReference type="VEuPathDB" id="CryptoDB:Vbra_20984"/>
<dbReference type="AlphaFoldDB" id="A0A0G4EWP2"/>
<proteinExistence type="predicted"/>
<protein>
    <submittedName>
        <fullName evidence="1">Uncharacterized protein</fullName>
    </submittedName>
</protein>
<dbReference type="EMBL" id="CDMY01000336">
    <property type="protein sequence ID" value="CEM02813.1"/>
    <property type="molecule type" value="Genomic_DNA"/>
</dbReference>
<evidence type="ECO:0000313" key="1">
    <source>
        <dbReference type="EMBL" id="CEM02813.1"/>
    </source>
</evidence>
<reference evidence="1 2" key="1">
    <citation type="submission" date="2014-11" db="EMBL/GenBank/DDBJ databases">
        <authorList>
            <person name="Zhu J."/>
            <person name="Qi W."/>
            <person name="Song R."/>
        </authorList>
    </citation>
    <scope>NUCLEOTIDE SEQUENCE [LARGE SCALE GENOMIC DNA]</scope>
</reference>
<sequence length="98" mass="10960">MGFVGSLQWQLRCWDDQRARARHGRPGLQHPCVRIRYNAEEPIFMPISDHEAADPLVSLLWSAQRGGEVNPTDPPLCPAHGTSAWGVVDVSFPHCMTK</sequence>
<name>A0A0G4EWP2_VITBC</name>
<keyword evidence="2" id="KW-1185">Reference proteome</keyword>
<gene>
    <name evidence="1" type="ORF">Vbra_20984</name>
</gene>
<organism evidence="1 2">
    <name type="scientific">Vitrella brassicaformis (strain CCMP3155)</name>
    <dbReference type="NCBI Taxonomy" id="1169540"/>
    <lineage>
        <taxon>Eukaryota</taxon>
        <taxon>Sar</taxon>
        <taxon>Alveolata</taxon>
        <taxon>Colpodellida</taxon>
        <taxon>Vitrellaceae</taxon>
        <taxon>Vitrella</taxon>
    </lineage>
</organism>